<sequence>MASDMGEISDVEEFIRQTGMDSSDTGERIVDYFKNKRAALQTRGRLYDGTDQPITFRLDNLQPVQLPQTSRSQPQETPPVHNSNVELTPSIVLVQPLSELSVAQNRVPSFVSPRSVPANSPVHIPVKPLPNATPPSGSNTSHGKPQVSMSNFLSAPTTLQKQLLLQQVKRRNEMKCEAIRNASKLASSTPIAGEPSVRRGDNLLEIRETISPIFEDQAHGTPQRVLRTPNVERARVVPGPSALSIPAIKTPIPATQDVPDAMEQNHRENTPPRDDNCLIVPETPSPVRRSPRVPSTPLSGLTLQHRPHLSVAQSPVSTPSQKSILKNPNRSVSSVKNRVSFSHKLVAVRQLTPAKSTDDNQITSDESEEEETEKDEPATIPQHLNRMQRSNSVLKYRRSRHLMDLERNQLTVDTERAPVEVNEGDGNSKDNRANRNTPLTVLTPQRAGEAGVQEAKRRAKHSRMLFGNKRSEAIESIDEPALPALPDAHKKCGNRTVSSACNMILEDWNESASEGMEEDDSHHDHDPPVANQTNHKSLAIDSIDTPRTVLMDIFDPPSAFGDESAHERDLDSSRNELNEEQLLSNPPGLDRSDSSRKRKQDSSSRRGSIDGSEHNRLLTRKVSKLSRTGSPINGTLPVERIVSVDSPNDHIPRGMIEVVDQIHSRANTDTVPNESDGRTTLNMPPKRRYTKSKLDSDTEMYMKVVEQVCSQDQDKNKRRKDRRKLFAKEIAEEHRNNSDCDEPQPLPMTQDLTVQQQQEIGRLTKSLSVVVKRLSNNTLAMYTKSPAIAGNAEKAAGTDEQCNSPVESPFKEKQNEEQTEKGDLPKIASGKSPIVDTSKTAVSQKSKRGRNKKTAQTVQQNGVEPSLMMDKYLKNVSNEIRHQIESDGPRRSHRNRRLAADVLRNHPLTSCHDAPIYVMPTIKDVLRYCELSNKKYANGKKKKTSKASNATSKKNGHQDVPATASREVRNELRKEKPKRGRPPGSKVAQKDKFDSDGFRVPPVPSDKIPSSSSRREKTTDHSTETGLQGVSVDSGHSSAATMSDDVQPGPSGLSARPPPDNDIAAERRKTLNWMMMLMENGDKQVAALPMVGIQGFTHLSLEHLIFEEREGIEYSFYVYSNGDNFGFLRFPPKTEKKPTRTKGCSLKFLILHGSIKFTINDSPVTAVGGDFLLIPIDSNYRIENGTCTTLMFMIKSSEPTNTTQNSTSKR</sequence>
<feature type="region of interest" description="Disordered" evidence="1">
    <location>
        <begin position="263"/>
        <end position="337"/>
    </location>
</feature>
<feature type="region of interest" description="Disordered" evidence="1">
    <location>
        <begin position="554"/>
        <end position="634"/>
    </location>
</feature>
<feature type="compositionally biased region" description="Polar residues" evidence="1">
    <location>
        <begin position="353"/>
        <end position="362"/>
    </location>
</feature>
<protein>
    <recommendedName>
        <fullName evidence="4">Mif2/CENP-C cupin domain-containing protein</fullName>
    </recommendedName>
</protein>
<feature type="region of interest" description="Disordered" evidence="1">
    <location>
        <begin position="1"/>
        <end position="24"/>
    </location>
</feature>
<dbReference type="VEuPathDB" id="VectorBase:AMIN002558"/>
<reference evidence="2" key="2">
    <citation type="submission" date="2020-05" db="UniProtKB">
        <authorList>
            <consortium name="EnsemblMetazoa"/>
        </authorList>
    </citation>
    <scope>IDENTIFICATION</scope>
    <source>
        <strain evidence="2">MINIMUS1</strain>
    </source>
</reference>
<organism evidence="2 3">
    <name type="scientific">Anopheles minimus</name>
    <dbReference type="NCBI Taxonomy" id="112268"/>
    <lineage>
        <taxon>Eukaryota</taxon>
        <taxon>Metazoa</taxon>
        <taxon>Ecdysozoa</taxon>
        <taxon>Arthropoda</taxon>
        <taxon>Hexapoda</taxon>
        <taxon>Insecta</taxon>
        <taxon>Pterygota</taxon>
        <taxon>Neoptera</taxon>
        <taxon>Endopterygota</taxon>
        <taxon>Diptera</taxon>
        <taxon>Nematocera</taxon>
        <taxon>Culicoidea</taxon>
        <taxon>Culicidae</taxon>
        <taxon>Anophelinae</taxon>
        <taxon>Anopheles</taxon>
    </lineage>
</organism>
<feature type="compositionally biased region" description="Basic and acidic residues" evidence="1">
    <location>
        <begin position="1013"/>
        <end position="1023"/>
    </location>
</feature>
<keyword evidence="3" id="KW-1185">Reference proteome</keyword>
<reference evidence="3" key="1">
    <citation type="submission" date="2013-03" db="EMBL/GenBank/DDBJ databases">
        <title>The Genome Sequence of Anopheles minimus MINIMUS1.</title>
        <authorList>
            <consortium name="The Broad Institute Genomics Platform"/>
            <person name="Neafsey D.E."/>
            <person name="Walton C."/>
            <person name="Walker B."/>
            <person name="Young S.K."/>
            <person name="Zeng Q."/>
            <person name="Gargeya S."/>
            <person name="Fitzgerald M."/>
            <person name="Haas B."/>
            <person name="Abouelleil A."/>
            <person name="Allen A.W."/>
            <person name="Alvarado L."/>
            <person name="Arachchi H.M."/>
            <person name="Berlin A.M."/>
            <person name="Chapman S.B."/>
            <person name="Gainer-Dewar J."/>
            <person name="Goldberg J."/>
            <person name="Griggs A."/>
            <person name="Gujja S."/>
            <person name="Hansen M."/>
            <person name="Howarth C."/>
            <person name="Imamovic A."/>
            <person name="Ireland A."/>
            <person name="Larimer J."/>
            <person name="McCowan C."/>
            <person name="Murphy C."/>
            <person name="Pearson M."/>
            <person name="Poon T.W."/>
            <person name="Priest M."/>
            <person name="Roberts A."/>
            <person name="Saif S."/>
            <person name="Shea T."/>
            <person name="Sisk P."/>
            <person name="Sykes S."/>
            <person name="Wortman J."/>
            <person name="Nusbaum C."/>
            <person name="Birren B."/>
        </authorList>
    </citation>
    <scope>NUCLEOTIDE SEQUENCE [LARGE SCALE GENOMIC DNA]</scope>
    <source>
        <strain evidence="3">MINIMUS1</strain>
    </source>
</reference>
<feature type="compositionally biased region" description="Basic and acidic residues" evidence="1">
    <location>
        <begin position="563"/>
        <end position="577"/>
    </location>
</feature>
<dbReference type="InterPro" id="IPR011051">
    <property type="entry name" value="RmlC_Cupin_sf"/>
</dbReference>
<feature type="compositionally biased region" description="Low complexity" evidence="1">
    <location>
        <begin position="280"/>
        <end position="297"/>
    </location>
</feature>
<evidence type="ECO:0000313" key="2">
    <source>
        <dbReference type="EnsemblMetazoa" id="AMIN002558-PA"/>
    </source>
</evidence>
<dbReference type="STRING" id="112268.A0A182VWV9"/>
<feature type="region of interest" description="Disordered" evidence="1">
    <location>
        <begin position="127"/>
        <end position="146"/>
    </location>
</feature>
<feature type="compositionally biased region" description="Polar residues" evidence="1">
    <location>
        <begin position="667"/>
        <end position="682"/>
    </location>
</feature>
<feature type="region of interest" description="Disordered" evidence="1">
    <location>
        <begin position="937"/>
        <end position="1063"/>
    </location>
</feature>
<name>A0A182VWV9_9DIPT</name>
<feature type="compositionally biased region" description="Polar residues" evidence="1">
    <location>
        <begin position="311"/>
        <end position="324"/>
    </location>
</feature>
<dbReference type="Proteomes" id="UP000075920">
    <property type="component" value="Unassembled WGS sequence"/>
</dbReference>
<accession>A0A182VWV9</accession>
<feature type="region of interest" description="Disordered" evidence="1">
    <location>
        <begin position="792"/>
        <end position="862"/>
    </location>
</feature>
<feature type="compositionally biased region" description="Basic and acidic residues" evidence="1">
    <location>
        <begin position="590"/>
        <end position="616"/>
    </location>
</feature>
<feature type="compositionally biased region" description="Low complexity" evidence="1">
    <location>
        <begin position="326"/>
        <end position="337"/>
    </location>
</feature>
<dbReference type="SUPFAM" id="SSF51182">
    <property type="entry name" value="RmlC-like cupins"/>
    <property type="match status" value="1"/>
</dbReference>
<feature type="region of interest" description="Disordered" evidence="1">
    <location>
        <begin position="667"/>
        <end position="695"/>
    </location>
</feature>
<feature type="compositionally biased region" description="Acidic residues" evidence="1">
    <location>
        <begin position="365"/>
        <end position="374"/>
    </location>
</feature>
<dbReference type="Gene3D" id="2.60.120.10">
    <property type="entry name" value="Jelly Rolls"/>
    <property type="match status" value="1"/>
</dbReference>
<feature type="compositionally biased region" description="Polar residues" evidence="1">
    <location>
        <begin position="134"/>
        <end position="146"/>
    </location>
</feature>
<dbReference type="InterPro" id="IPR014710">
    <property type="entry name" value="RmlC-like_jellyroll"/>
</dbReference>
<proteinExistence type="predicted"/>
<evidence type="ECO:0000313" key="3">
    <source>
        <dbReference type="Proteomes" id="UP000075920"/>
    </source>
</evidence>
<feature type="compositionally biased region" description="Polar residues" evidence="1">
    <location>
        <begin position="835"/>
        <end position="844"/>
    </location>
</feature>
<evidence type="ECO:0000256" key="1">
    <source>
        <dbReference type="SAM" id="MobiDB-lite"/>
    </source>
</evidence>
<feature type="compositionally biased region" description="Basic and acidic residues" evidence="1">
    <location>
        <begin position="988"/>
        <end position="997"/>
    </location>
</feature>
<feature type="region of interest" description="Disordered" evidence="1">
    <location>
        <begin position="417"/>
        <end position="437"/>
    </location>
</feature>
<evidence type="ECO:0008006" key="4">
    <source>
        <dbReference type="Google" id="ProtNLM"/>
    </source>
</evidence>
<feature type="region of interest" description="Disordered" evidence="1">
    <location>
        <begin position="350"/>
        <end position="391"/>
    </location>
</feature>
<feature type="compositionally biased region" description="Basic and acidic residues" evidence="1">
    <location>
        <begin position="809"/>
        <end position="824"/>
    </location>
</feature>
<feature type="compositionally biased region" description="Basic and acidic residues" evidence="1">
    <location>
        <begin position="263"/>
        <end position="276"/>
    </location>
</feature>
<dbReference type="EnsemblMetazoa" id="AMIN002558-RA">
    <property type="protein sequence ID" value="AMIN002558-PA"/>
    <property type="gene ID" value="AMIN002558"/>
</dbReference>
<dbReference type="AlphaFoldDB" id="A0A182VWV9"/>
<feature type="region of interest" description="Disordered" evidence="1">
    <location>
        <begin position="510"/>
        <end position="541"/>
    </location>
</feature>